<name>A0A2P5GW09_9ENTR</name>
<evidence type="ECO:0000313" key="4">
    <source>
        <dbReference type="Proteomes" id="UP000237073"/>
    </source>
</evidence>
<reference evidence="4 5" key="1">
    <citation type="submission" date="2018-01" db="EMBL/GenBank/DDBJ databases">
        <title>Superficieibacter electus gen. nov., sp. nov., an extended-spectrum beta-lactamase possessing member of the Enterobacteriaceae family, isolated from intensive care unit surfaces.</title>
        <authorList>
            <person name="Potter R.F."/>
            <person name="D'Souza A.W."/>
        </authorList>
    </citation>
    <scope>NUCLEOTIDE SEQUENCE [LARGE SCALE GENOMIC DNA]</scope>
    <source>
        <strain evidence="3 5">BP-1</strain>
        <strain evidence="2 4">BP-2</strain>
    </source>
</reference>
<dbReference type="SUPFAM" id="SSF160631">
    <property type="entry name" value="SMI1/KNR4-like"/>
    <property type="match status" value="1"/>
</dbReference>
<protein>
    <submittedName>
        <fullName evidence="3">Cell wall assembly/cell proliferation coordinating protein</fullName>
    </submittedName>
</protein>
<dbReference type="Proteomes" id="UP000247005">
    <property type="component" value="Unassembled WGS sequence"/>
</dbReference>
<gene>
    <name evidence="3" type="ORF">CHU32_00900</name>
    <name evidence="2" type="ORF">CHU33_00900</name>
</gene>
<dbReference type="AlphaFoldDB" id="A0A2P5GW09"/>
<dbReference type="RefSeq" id="WP_103674207.1">
    <property type="nucleotide sequence ID" value="NZ_PQGD01000001.1"/>
</dbReference>
<keyword evidence="4" id="KW-1185">Reference proteome</keyword>
<comment type="caution">
    <text evidence="3">The sequence shown here is derived from an EMBL/GenBank/DDBJ whole genome shotgun (WGS) entry which is preliminary data.</text>
</comment>
<dbReference type="InterPro" id="IPR018958">
    <property type="entry name" value="Knr4/Smi1-like_dom"/>
</dbReference>
<feature type="domain" description="Knr4/Smi1-like" evidence="1">
    <location>
        <begin position="25"/>
        <end position="149"/>
    </location>
</feature>
<accession>A0A2P5GW09</accession>
<dbReference type="InterPro" id="IPR037883">
    <property type="entry name" value="Knr4/Smi1-like_sf"/>
</dbReference>
<organism evidence="3 5">
    <name type="scientific">Superficieibacter electus</name>
    <dbReference type="NCBI Taxonomy" id="2022662"/>
    <lineage>
        <taxon>Bacteria</taxon>
        <taxon>Pseudomonadati</taxon>
        <taxon>Pseudomonadota</taxon>
        <taxon>Gammaproteobacteria</taxon>
        <taxon>Enterobacterales</taxon>
        <taxon>Enterobacteriaceae</taxon>
        <taxon>Superficieibacter</taxon>
    </lineage>
</organism>
<dbReference type="Proteomes" id="UP000237073">
    <property type="component" value="Unassembled WGS sequence"/>
</dbReference>
<dbReference type="EMBL" id="PQGE01000001">
    <property type="protein sequence ID" value="POP47734.1"/>
    <property type="molecule type" value="Genomic_DNA"/>
</dbReference>
<evidence type="ECO:0000313" key="3">
    <source>
        <dbReference type="EMBL" id="POP50746.1"/>
    </source>
</evidence>
<sequence length="156" mass="17200">MNDDLFLKIEQTIVDSGEVFFCSGPASEELISAYESSLDIFFPESYKIFLRKYGTLMFNGLSFYGISKQGLAANSAPDVRYVTIEARKLGDVDGNMIKILSSGYGPSFSIDVSTLSETGESVIVETELSFKREGRKSVVANNFAEFLLDEILASLE</sequence>
<evidence type="ECO:0000313" key="2">
    <source>
        <dbReference type="EMBL" id="POP47734.1"/>
    </source>
</evidence>
<proteinExistence type="predicted"/>
<dbReference type="OrthoDB" id="6464815at2"/>
<evidence type="ECO:0000313" key="5">
    <source>
        <dbReference type="Proteomes" id="UP000247005"/>
    </source>
</evidence>
<dbReference type="Gene3D" id="3.40.1580.10">
    <property type="entry name" value="SMI1/KNR4-like"/>
    <property type="match status" value="1"/>
</dbReference>
<evidence type="ECO:0000259" key="1">
    <source>
        <dbReference type="SMART" id="SM00860"/>
    </source>
</evidence>
<dbReference type="EMBL" id="PQGD01000001">
    <property type="protein sequence ID" value="POP50746.1"/>
    <property type="molecule type" value="Genomic_DNA"/>
</dbReference>
<dbReference type="Pfam" id="PF14568">
    <property type="entry name" value="SUKH_6"/>
    <property type="match status" value="1"/>
</dbReference>
<dbReference type="SMART" id="SM00860">
    <property type="entry name" value="SMI1_KNR4"/>
    <property type="match status" value="1"/>
</dbReference>